<reference evidence="3 4" key="1">
    <citation type="submission" date="2021-04" db="EMBL/GenBank/DDBJ databases">
        <authorList>
            <person name="Pira H."/>
            <person name="Risdian C."/>
            <person name="Wink J."/>
        </authorList>
    </citation>
    <scope>NUCLEOTIDE SEQUENCE [LARGE SCALE GENOMIC DNA]</scope>
    <source>
        <strain evidence="3 4">WH53</strain>
    </source>
</reference>
<dbReference type="RefSeq" id="WP_215819899.1">
    <property type="nucleotide sequence ID" value="NZ_JAGSOY010000024.1"/>
</dbReference>
<feature type="transmembrane region" description="Helical" evidence="2">
    <location>
        <begin position="66"/>
        <end position="87"/>
    </location>
</feature>
<name>A0ABS5ZCF6_9GAMM</name>
<dbReference type="Pfam" id="PF04186">
    <property type="entry name" value="FxsA"/>
    <property type="match status" value="1"/>
</dbReference>
<gene>
    <name evidence="3" type="primary">fxsA</name>
    <name evidence="3" type="ORF">KCG35_11780</name>
</gene>
<dbReference type="PANTHER" id="PTHR35335">
    <property type="entry name" value="UPF0716 PROTEIN FXSA"/>
    <property type="match status" value="1"/>
</dbReference>
<protein>
    <submittedName>
        <fullName evidence="3">Membrane protein FxsA</fullName>
    </submittedName>
</protein>
<evidence type="ECO:0000313" key="3">
    <source>
        <dbReference type="EMBL" id="MBU2711741.1"/>
    </source>
</evidence>
<evidence type="ECO:0000256" key="1">
    <source>
        <dbReference type="SAM" id="MobiDB-lite"/>
    </source>
</evidence>
<dbReference type="NCBIfam" id="NF008528">
    <property type="entry name" value="PRK11463.1-2"/>
    <property type="match status" value="1"/>
</dbReference>
<dbReference type="PANTHER" id="PTHR35335:SF1">
    <property type="entry name" value="UPF0716 PROTEIN FXSA"/>
    <property type="match status" value="1"/>
</dbReference>
<feature type="region of interest" description="Disordered" evidence="1">
    <location>
        <begin position="131"/>
        <end position="158"/>
    </location>
</feature>
<evidence type="ECO:0000256" key="2">
    <source>
        <dbReference type="SAM" id="Phobius"/>
    </source>
</evidence>
<proteinExistence type="predicted"/>
<accession>A0ABS5ZCF6</accession>
<sequence length="158" mass="17182">MRILLLLFIVVPVIEMLVLIKVGSWIGALPTVGLVLLTAVIGLNLLRQQGFSTLMRARSKLQAGALPAQEMLEGIVLAVGGALLLTPGFVTDAFGFCCLLPLTRRAMIAALLRSGKFMAYTSTSHTSQSYYQQSAKRPLNGDVIDGEFRREDSSEEKK</sequence>
<feature type="transmembrane region" description="Helical" evidence="2">
    <location>
        <begin position="26"/>
        <end position="46"/>
    </location>
</feature>
<dbReference type="EMBL" id="JAGSOY010000024">
    <property type="protein sequence ID" value="MBU2711741.1"/>
    <property type="molecule type" value="Genomic_DNA"/>
</dbReference>
<dbReference type="InterPro" id="IPR007313">
    <property type="entry name" value="FxsA"/>
</dbReference>
<dbReference type="Proteomes" id="UP000690515">
    <property type="component" value="Unassembled WGS sequence"/>
</dbReference>
<keyword evidence="4" id="KW-1185">Reference proteome</keyword>
<feature type="compositionally biased region" description="Basic and acidic residues" evidence="1">
    <location>
        <begin position="146"/>
        <end position="158"/>
    </location>
</feature>
<organism evidence="3 4">
    <name type="scientific">Zooshikella harenae</name>
    <dbReference type="NCBI Taxonomy" id="2827238"/>
    <lineage>
        <taxon>Bacteria</taxon>
        <taxon>Pseudomonadati</taxon>
        <taxon>Pseudomonadota</taxon>
        <taxon>Gammaproteobacteria</taxon>
        <taxon>Oceanospirillales</taxon>
        <taxon>Zooshikellaceae</taxon>
        <taxon>Zooshikella</taxon>
    </lineage>
</organism>
<keyword evidence="2" id="KW-0472">Membrane</keyword>
<keyword evidence="2" id="KW-1133">Transmembrane helix</keyword>
<keyword evidence="2" id="KW-0812">Transmembrane</keyword>
<comment type="caution">
    <text evidence="3">The sequence shown here is derived from an EMBL/GenBank/DDBJ whole genome shotgun (WGS) entry which is preliminary data.</text>
</comment>
<evidence type="ECO:0000313" key="4">
    <source>
        <dbReference type="Proteomes" id="UP000690515"/>
    </source>
</evidence>